<dbReference type="PIRSF" id="PIRSF028729">
    <property type="entry name" value="E3_ubiquit_lig_SCF_Skp"/>
    <property type="match status" value="1"/>
</dbReference>
<evidence type="ECO:0000313" key="7">
    <source>
        <dbReference type="EMBL" id="KAG8474245.1"/>
    </source>
</evidence>
<comment type="subunit">
    <text evidence="4">Part of a SCF (SKP1-cullin-F-box) protein ligase complex.</text>
</comment>
<evidence type="ECO:0000259" key="5">
    <source>
        <dbReference type="Pfam" id="PF01466"/>
    </source>
</evidence>
<dbReference type="InterPro" id="IPR016073">
    <property type="entry name" value="Skp1_comp_POZ"/>
</dbReference>
<dbReference type="UniPathway" id="UPA00143"/>
<comment type="caution">
    <text evidence="7">The sequence shown here is derived from an EMBL/GenBank/DDBJ whole genome shotgun (WGS) entry which is preliminary data.</text>
</comment>
<dbReference type="InterPro" id="IPR016897">
    <property type="entry name" value="SKP1"/>
</dbReference>
<evidence type="ECO:0000256" key="3">
    <source>
        <dbReference type="ARBA" id="ARBA00022786"/>
    </source>
</evidence>
<dbReference type="OrthoDB" id="2342932at2759"/>
<organism evidence="7 8">
    <name type="scientific">Gossypium anomalum</name>
    <dbReference type="NCBI Taxonomy" id="47600"/>
    <lineage>
        <taxon>Eukaryota</taxon>
        <taxon>Viridiplantae</taxon>
        <taxon>Streptophyta</taxon>
        <taxon>Embryophyta</taxon>
        <taxon>Tracheophyta</taxon>
        <taxon>Spermatophyta</taxon>
        <taxon>Magnoliopsida</taxon>
        <taxon>eudicotyledons</taxon>
        <taxon>Gunneridae</taxon>
        <taxon>Pentapetalae</taxon>
        <taxon>rosids</taxon>
        <taxon>malvids</taxon>
        <taxon>Malvales</taxon>
        <taxon>Malvaceae</taxon>
        <taxon>Malvoideae</taxon>
        <taxon>Gossypium</taxon>
    </lineage>
</organism>
<evidence type="ECO:0000259" key="6">
    <source>
        <dbReference type="Pfam" id="PF03931"/>
    </source>
</evidence>
<dbReference type="SMART" id="SM00512">
    <property type="entry name" value="Skp1"/>
    <property type="match status" value="1"/>
</dbReference>
<comment type="function">
    <text evidence="4">Involved in ubiquitination and subsequent proteasomal degradation of target proteins. Together with CUL1, RBX1 and a F-box protein, it forms a SCF E3 ubiquitin ligase complex. The functional specificity of this complex depends on the type of F-box protein. In the SCF complex, it serves as an adapter that links the F-box protein to CUL1.</text>
</comment>
<dbReference type="PANTHER" id="PTHR11165">
    <property type="entry name" value="SKP1"/>
    <property type="match status" value="1"/>
</dbReference>
<comment type="pathway">
    <text evidence="1 4">Protein modification; protein ubiquitination.</text>
</comment>
<sequence>MESTSKKVTLSSSDGRTFEVEEAVAFQSQTIKHLYETGCTGDFIPVPNVTGDILSMVIRYCEKHVDSDTAAGKESFYGNKLKRWDALFVKVDQSTLFDLILAADFMNINSLMDLTCKTVANMMKGKTTEEIRGTFNIKNDYTPKAEEMLRKECRHYQRVDWATTEVWKSWSMPLFLEIFALQPVS</sequence>
<evidence type="ECO:0000313" key="8">
    <source>
        <dbReference type="Proteomes" id="UP000701853"/>
    </source>
</evidence>
<dbReference type="AlphaFoldDB" id="A0A8J6CL51"/>
<dbReference type="GO" id="GO:0006511">
    <property type="term" value="P:ubiquitin-dependent protein catabolic process"/>
    <property type="evidence" value="ECO:0007669"/>
    <property type="project" value="InterPro"/>
</dbReference>
<keyword evidence="3 4" id="KW-0833">Ubl conjugation pathway</keyword>
<dbReference type="InterPro" id="IPR036296">
    <property type="entry name" value="SKP1-like_dim_sf"/>
</dbReference>
<evidence type="ECO:0000256" key="1">
    <source>
        <dbReference type="ARBA" id="ARBA00004906"/>
    </source>
</evidence>
<feature type="domain" description="SKP1 component dimerisation" evidence="5">
    <location>
        <begin position="110"/>
        <end position="152"/>
    </location>
</feature>
<dbReference type="CDD" id="cd18322">
    <property type="entry name" value="BTB_POZ_SKP1"/>
    <property type="match status" value="1"/>
</dbReference>
<dbReference type="GO" id="GO:0009867">
    <property type="term" value="P:jasmonic acid mediated signaling pathway"/>
    <property type="evidence" value="ECO:0007669"/>
    <property type="project" value="UniProtKB-ARBA"/>
</dbReference>
<dbReference type="InterPro" id="IPR016072">
    <property type="entry name" value="Skp1_comp_dimer"/>
</dbReference>
<reference evidence="7 8" key="1">
    <citation type="journal article" date="2021" name="bioRxiv">
        <title>The Gossypium anomalum genome as a resource for cotton improvement and evolutionary analysis of hybrid incompatibility.</title>
        <authorList>
            <person name="Grover C.E."/>
            <person name="Yuan D."/>
            <person name="Arick M.A."/>
            <person name="Miller E.R."/>
            <person name="Hu G."/>
            <person name="Peterson D.G."/>
            <person name="Wendel J.F."/>
            <person name="Udall J.A."/>
        </authorList>
    </citation>
    <scope>NUCLEOTIDE SEQUENCE [LARGE SCALE GENOMIC DNA]</scope>
    <source>
        <strain evidence="7">JFW-Udall</strain>
        <tissue evidence="7">Leaf</tissue>
    </source>
</reference>
<dbReference type="SUPFAM" id="SSF54695">
    <property type="entry name" value="POZ domain"/>
    <property type="match status" value="1"/>
</dbReference>
<dbReference type="Proteomes" id="UP000701853">
    <property type="component" value="Chromosome 12"/>
</dbReference>
<feature type="domain" description="SKP1 component POZ" evidence="6">
    <location>
        <begin position="6"/>
        <end position="65"/>
    </location>
</feature>
<evidence type="ECO:0000256" key="4">
    <source>
        <dbReference type="PIRNR" id="PIRNR028729"/>
    </source>
</evidence>
<protein>
    <recommendedName>
        <fullName evidence="4">SKP1-like protein</fullName>
    </recommendedName>
</protein>
<dbReference type="SUPFAM" id="SSF81382">
    <property type="entry name" value="Skp1 dimerisation domain-like"/>
    <property type="match status" value="1"/>
</dbReference>
<dbReference type="Gene3D" id="3.30.710.10">
    <property type="entry name" value="Potassium Channel Kv1.1, Chain A"/>
    <property type="match status" value="1"/>
</dbReference>
<dbReference type="InterPro" id="IPR011333">
    <property type="entry name" value="SKP1/BTB/POZ_sf"/>
</dbReference>
<proteinExistence type="inferred from homology"/>
<keyword evidence="8" id="KW-1185">Reference proteome</keyword>
<dbReference type="GO" id="GO:0016567">
    <property type="term" value="P:protein ubiquitination"/>
    <property type="evidence" value="ECO:0007669"/>
    <property type="project" value="UniProtKB-UniRule"/>
</dbReference>
<dbReference type="FunFam" id="3.30.710.10:FF:000026">
    <property type="entry name" value="E3 ubiquitin ligase complex SCF subunit"/>
    <property type="match status" value="1"/>
</dbReference>
<name>A0A8J6CL51_9ROSI</name>
<gene>
    <name evidence="7" type="ORF">CXB51_033618</name>
</gene>
<dbReference type="Pfam" id="PF01466">
    <property type="entry name" value="Skp1"/>
    <property type="match status" value="1"/>
</dbReference>
<dbReference type="EMBL" id="JAHUZN010000012">
    <property type="protein sequence ID" value="KAG8474245.1"/>
    <property type="molecule type" value="Genomic_DNA"/>
</dbReference>
<accession>A0A8J6CL51</accession>
<comment type="similarity">
    <text evidence="2 4">Belongs to the SKP1 family.</text>
</comment>
<evidence type="ECO:0000256" key="2">
    <source>
        <dbReference type="ARBA" id="ARBA00009993"/>
    </source>
</evidence>
<dbReference type="InterPro" id="IPR001232">
    <property type="entry name" value="SKP1-like"/>
</dbReference>
<dbReference type="Pfam" id="PF03931">
    <property type="entry name" value="Skp1_POZ"/>
    <property type="match status" value="1"/>
</dbReference>